<dbReference type="CDD" id="cd06225">
    <property type="entry name" value="HAMP"/>
    <property type="match status" value="1"/>
</dbReference>
<name>A0ABW3GW70_9BACL</name>
<evidence type="ECO:0000313" key="11">
    <source>
        <dbReference type="Proteomes" id="UP001596976"/>
    </source>
</evidence>
<dbReference type="Gene3D" id="6.10.340.10">
    <property type="match status" value="1"/>
</dbReference>
<evidence type="ECO:0000256" key="6">
    <source>
        <dbReference type="PROSITE-ProRule" id="PRU00284"/>
    </source>
</evidence>
<feature type="domain" description="HAMP" evidence="9">
    <location>
        <begin position="203"/>
        <end position="256"/>
    </location>
</feature>
<dbReference type="EMBL" id="JBHTJF010000009">
    <property type="protein sequence ID" value="MFD0942685.1"/>
    <property type="molecule type" value="Genomic_DNA"/>
</dbReference>
<keyword evidence="2" id="KW-1003">Cell membrane</keyword>
<keyword evidence="7" id="KW-1133">Transmembrane helix</keyword>
<dbReference type="SMART" id="SM00304">
    <property type="entry name" value="HAMP"/>
    <property type="match status" value="1"/>
</dbReference>
<dbReference type="InterPro" id="IPR003660">
    <property type="entry name" value="HAMP_dom"/>
</dbReference>
<evidence type="ECO:0000256" key="3">
    <source>
        <dbReference type="ARBA" id="ARBA00023136"/>
    </source>
</evidence>
<protein>
    <submittedName>
        <fullName evidence="10">Methyl-accepting chemotaxis protein</fullName>
    </submittedName>
</protein>
<keyword evidence="7" id="KW-0812">Transmembrane</keyword>
<keyword evidence="4 6" id="KW-0807">Transducer</keyword>
<dbReference type="PANTHER" id="PTHR32089:SF112">
    <property type="entry name" value="LYSOZYME-LIKE PROTEIN-RELATED"/>
    <property type="match status" value="1"/>
</dbReference>
<dbReference type="InterPro" id="IPR024478">
    <property type="entry name" value="HlyB_4HB_MCP"/>
</dbReference>
<evidence type="ECO:0000259" key="9">
    <source>
        <dbReference type="PROSITE" id="PS50885"/>
    </source>
</evidence>
<dbReference type="PANTHER" id="PTHR32089">
    <property type="entry name" value="METHYL-ACCEPTING CHEMOTAXIS PROTEIN MCPB"/>
    <property type="match status" value="1"/>
</dbReference>
<dbReference type="Gene3D" id="1.10.287.950">
    <property type="entry name" value="Methyl-accepting chemotaxis protein"/>
    <property type="match status" value="1"/>
</dbReference>
<sequence>MKSVRMKLIATFVAMISLLLIIVIISIFSTKSVTNEYDIILEENLDTVDLLDQIILSQSHIVSDLRAYLLYNNEADRQRLEQNIETVSDLADDFAVKVSKYETLQQPIAEMMTLGGDYAERVPSLIASGTDETERAIQEREEAAQINRDFVAQVGHVKEVLHDITDENLSELNQVVKRSTNVMLIVATVAIFGGLAIFIILSRSIRVPLEKATIALEEMADGNLAIEAVHVKTKDETARMAQSLNDMLGTWQSVVKRVNDTSTELAAQSQQLSASAEESLASSEMVATTAEQNMRNSEDQENYVQQATESLNEVSIGIDQITESNEDMLQSAEEMDRYVQTGKRVMDDVAIQMQDIDQTIQESTEIMEQMARKSSEIQEASSLIAGISEQTNLLALNAAIEAARAGEHGAGFAVVAEEVRNLAEESTRSASKIDEMIIEVREAAERAVRSINRGQEKVSEGLERTTESLDTFNQIERSVTDVNERIETVSAAVEQIQAMTNEVLRSTTTLRSLADESTASAQNTSAATEEQLAAMEQISASSEQLSKLAEELQDEISQFKLF</sequence>
<comment type="subcellular location">
    <subcellularLocation>
        <location evidence="1">Cell membrane</location>
    </subcellularLocation>
</comment>
<dbReference type="Pfam" id="PF00672">
    <property type="entry name" value="HAMP"/>
    <property type="match status" value="1"/>
</dbReference>
<dbReference type="PROSITE" id="PS50111">
    <property type="entry name" value="CHEMOTAXIS_TRANSDUC_2"/>
    <property type="match status" value="1"/>
</dbReference>
<dbReference type="Proteomes" id="UP001596976">
    <property type="component" value="Unassembled WGS sequence"/>
</dbReference>
<gene>
    <name evidence="10" type="ORF">ACFQ0V_02730</name>
</gene>
<reference evidence="11" key="1">
    <citation type="journal article" date="2019" name="Int. J. Syst. Evol. Microbiol.">
        <title>The Global Catalogue of Microorganisms (GCM) 10K type strain sequencing project: providing services to taxonomists for standard genome sequencing and annotation.</title>
        <authorList>
            <consortium name="The Broad Institute Genomics Platform"/>
            <consortium name="The Broad Institute Genome Sequencing Center for Infectious Disease"/>
            <person name="Wu L."/>
            <person name="Ma J."/>
        </authorList>
    </citation>
    <scope>NUCLEOTIDE SEQUENCE [LARGE SCALE GENOMIC DNA]</scope>
    <source>
        <strain evidence="11">CCUG 63563</strain>
    </source>
</reference>
<feature type="transmembrane region" description="Helical" evidence="7">
    <location>
        <begin position="7"/>
        <end position="28"/>
    </location>
</feature>
<comment type="caution">
    <text evidence="10">The sequence shown here is derived from an EMBL/GenBank/DDBJ whole genome shotgun (WGS) entry which is preliminary data.</text>
</comment>
<feature type="domain" description="Methyl-accepting transducer" evidence="8">
    <location>
        <begin position="275"/>
        <end position="511"/>
    </location>
</feature>
<evidence type="ECO:0000256" key="5">
    <source>
        <dbReference type="ARBA" id="ARBA00029447"/>
    </source>
</evidence>
<evidence type="ECO:0000256" key="1">
    <source>
        <dbReference type="ARBA" id="ARBA00004236"/>
    </source>
</evidence>
<feature type="transmembrane region" description="Helical" evidence="7">
    <location>
        <begin position="182"/>
        <end position="201"/>
    </location>
</feature>
<dbReference type="SUPFAM" id="SSF58104">
    <property type="entry name" value="Methyl-accepting chemotaxis protein (MCP) signaling domain"/>
    <property type="match status" value="1"/>
</dbReference>
<keyword evidence="11" id="KW-1185">Reference proteome</keyword>
<dbReference type="PROSITE" id="PS50885">
    <property type="entry name" value="HAMP"/>
    <property type="match status" value="1"/>
</dbReference>
<evidence type="ECO:0000313" key="10">
    <source>
        <dbReference type="EMBL" id="MFD0942685.1"/>
    </source>
</evidence>
<dbReference type="Pfam" id="PF12729">
    <property type="entry name" value="4HB_MCP_1"/>
    <property type="match status" value="1"/>
</dbReference>
<keyword evidence="3 7" id="KW-0472">Membrane</keyword>
<dbReference type="Pfam" id="PF00015">
    <property type="entry name" value="MCPsignal"/>
    <property type="match status" value="1"/>
</dbReference>
<evidence type="ECO:0000256" key="4">
    <source>
        <dbReference type="ARBA" id="ARBA00023224"/>
    </source>
</evidence>
<dbReference type="RefSeq" id="WP_381009367.1">
    <property type="nucleotide sequence ID" value="NZ_JBHTJF010000009.1"/>
</dbReference>
<dbReference type="InterPro" id="IPR004089">
    <property type="entry name" value="MCPsignal_dom"/>
</dbReference>
<dbReference type="SMART" id="SM00283">
    <property type="entry name" value="MA"/>
    <property type="match status" value="1"/>
</dbReference>
<comment type="similarity">
    <text evidence="5">Belongs to the methyl-accepting chemotaxis (MCP) protein family.</text>
</comment>
<proteinExistence type="inferred from homology"/>
<accession>A0ABW3GW70</accession>
<organism evidence="10 11">
    <name type="scientific">Savagea faecisuis</name>
    <dbReference type="NCBI Taxonomy" id="1274803"/>
    <lineage>
        <taxon>Bacteria</taxon>
        <taxon>Bacillati</taxon>
        <taxon>Bacillota</taxon>
        <taxon>Bacilli</taxon>
        <taxon>Bacillales</taxon>
        <taxon>Caryophanaceae</taxon>
        <taxon>Savagea</taxon>
    </lineage>
</organism>
<evidence type="ECO:0000256" key="7">
    <source>
        <dbReference type="SAM" id="Phobius"/>
    </source>
</evidence>
<evidence type="ECO:0000259" key="8">
    <source>
        <dbReference type="PROSITE" id="PS50111"/>
    </source>
</evidence>
<evidence type="ECO:0000256" key="2">
    <source>
        <dbReference type="ARBA" id="ARBA00022475"/>
    </source>
</evidence>